<dbReference type="Pfam" id="PF00638">
    <property type="entry name" value="Ran_BP1"/>
    <property type="match status" value="1"/>
</dbReference>
<organism evidence="3 4">
    <name type="scientific">Blyttiomyces helicus</name>
    <dbReference type="NCBI Taxonomy" id="388810"/>
    <lineage>
        <taxon>Eukaryota</taxon>
        <taxon>Fungi</taxon>
        <taxon>Fungi incertae sedis</taxon>
        <taxon>Chytridiomycota</taxon>
        <taxon>Chytridiomycota incertae sedis</taxon>
        <taxon>Chytridiomycetes</taxon>
        <taxon>Chytridiomycetes incertae sedis</taxon>
        <taxon>Blyttiomyces</taxon>
    </lineage>
</organism>
<name>A0A4P9W274_9FUNG</name>
<evidence type="ECO:0000313" key="4">
    <source>
        <dbReference type="Proteomes" id="UP000269721"/>
    </source>
</evidence>
<dbReference type="PROSITE" id="PS50196">
    <property type="entry name" value="RANBD1"/>
    <property type="match status" value="1"/>
</dbReference>
<proteinExistence type="predicted"/>
<feature type="region of interest" description="Disordered" evidence="1">
    <location>
        <begin position="1"/>
        <end position="21"/>
    </location>
</feature>
<accession>A0A4P9W274</accession>
<dbReference type="SUPFAM" id="SSF50729">
    <property type="entry name" value="PH domain-like"/>
    <property type="match status" value="1"/>
</dbReference>
<dbReference type="SMART" id="SM00160">
    <property type="entry name" value="RanBD"/>
    <property type="match status" value="1"/>
</dbReference>
<feature type="compositionally biased region" description="Basic and acidic residues" evidence="1">
    <location>
        <begin position="249"/>
        <end position="296"/>
    </location>
</feature>
<dbReference type="PANTHER" id="PTHR23138">
    <property type="entry name" value="RAN BINDING PROTEIN"/>
    <property type="match status" value="1"/>
</dbReference>
<feature type="region of interest" description="Disordered" evidence="1">
    <location>
        <begin position="63"/>
        <end position="90"/>
    </location>
</feature>
<dbReference type="Proteomes" id="UP000269721">
    <property type="component" value="Unassembled WGS sequence"/>
</dbReference>
<feature type="domain" description="RanBD1" evidence="2">
    <location>
        <begin position="87"/>
        <end position="199"/>
    </location>
</feature>
<dbReference type="InterPro" id="IPR000156">
    <property type="entry name" value="Ran_bind_dom"/>
</dbReference>
<dbReference type="AlphaFoldDB" id="A0A4P9W274"/>
<dbReference type="OrthoDB" id="185618at2759"/>
<evidence type="ECO:0000313" key="3">
    <source>
        <dbReference type="EMBL" id="RKO84690.1"/>
    </source>
</evidence>
<evidence type="ECO:0000259" key="2">
    <source>
        <dbReference type="PROSITE" id="PS50196"/>
    </source>
</evidence>
<protein>
    <recommendedName>
        <fullName evidence="2">RanBD1 domain-containing protein</fullName>
    </recommendedName>
</protein>
<keyword evidence="4" id="KW-1185">Reference proteome</keyword>
<dbReference type="InterPro" id="IPR045255">
    <property type="entry name" value="RanBP1-like"/>
</dbReference>
<dbReference type="EMBL" id="KZ999840">
    <property type="protein sequence ID" value="RKO84690.1"/>
    <property type="molecule type" value="Genomic_DNA"/>
</dbReference>
<reference evidence="4" key="1">
    <citation type="journal article" date="2018" name="Nat. Microbiol.">
        <title>Leveraging single-cell genomics to expand the fungal tree of life.</title>
        <authorList>
            <person name="Ahrendt S.R."/>
            <person name="Quandt C.A."/>
            <person name="Ciobanu D."/>
            <person name="Clum A."/>
            <person name="Salamov A."/>
            <person name="Andreopoulos B."/>
            <person name="Cheng J.F."/>
            <person name="Woyke T."/>
            <person name="Pelin A."/>
            <person name="Henrissat B."/>
            <person name="Reynolds N.K."/>
            <person name="Benny G.L."/>
            <person name="Smith M.E."/>
            <person name="James T.Y."/>
            <person name="Grigoriev I.V."/>
        </authorList>
    </citation>
    <scope>NUCLEOTIDE SEQUENCE [LARGE SCALE GENOMIC DNA]</scope>
</reference>
<feature type="compositionally biased region" description="Basic and acidic residues" evidence="1">
    <location>
        <begin position="76"/>
        <end position="90"/>
    </location>
</feature>
<gene>
    <name evidence="3" type="ORF">BDK51DRAFT_50694</name>
</gene>
<evidence type="ECO:0000256" key="1">
    <source>
        <dbReference type="SAM" id="MobiDB-lite"/>
    </source>
</evidence>
<sequence length="307" mass="32666">MKPDATSPFGTSASTDAVPGAPSKFTFGSSSLFASAAASTSAFGFAAKSGASNFASLLKDTAKGDGESAADDGDEKDSATEKEVPFKKSTVEPLDAKDVLTGEEEETTVLSTKCKLFAWEKPEGATEGSWKERGKGLLRVNESKKDPKCARLGKHHRVKGSTHKSTTPHSHIPLFALSSVMRADGVFRLILNVRIVSGMPCKARDEKFVEILACEAPSQITKFLFKVANAAQGIMLVTTITSYSNPDPKPAETEKEITKEKSEEKGGEAKDEAESKKDEAKQGKAKDDMAKLEVKTDGSPQAGADKV</sequence>
<dbReference type="InterPro" id="IPR011993">
    <property type="entry name" value="PH-like_dom_sf"/>
</dbReference>
<feature type="region of interest" description="Disordered" evidence="1">
    <location>
        <begin position="241"/>
        <end position="307"/>
    </location>
</feature>
<dbReference type="Gene3D" id="2.30.29.30">
    <property type="entry name" value="Pleckstrin-homology domain (PH domain)/Phosphotyrosine-binding domain (PTB)"/>
    <property type="match status" value="1"/>
</dbReference>